<organism evidence="1 2">
    <name type="scientific">Streptoalloteichus hindustanus</name>
    <dbReference type="NCBI Taxonomy" id="2017"/>
    <lineage>
        <taxon>Bacteria</taxon>
        <taxon>Bacillati</taxon>
        <taxon>Actinomycetota</taxon>
        <taxon>Actinomycetes</taxon>
        <taxon>Pseudonocardiales</taxon>
        <taxon>Pseudonocardiaceae</taxon>
        <taxon>Streptoalloteichus</taxon>
    </lineage>
</organism>
<evidence type="ECO:0000313" key="1">
    <source>
        <dbReference type="EMBL" id="SHF55684.1"/>
    </source>
</evidence>
<dbReference type="OrthoDB" id="1907165at2"/>
<dbReference type="STRING" id="2017.SAMN05444320_10482"/>
<dbReference type="Proteomes" id="UP000184501">
    <property type="component" value="Unassembled WGS sequence"/>
</dbReference>
<accession>A0A1M5CLP3</accession>
<dbReference type="Pfam" id="PF05954">
    <property type="entry name" value="Phage_GPD"/>
    <property type="match status" value="1"/>
</dbReference>
<dbReference type="RefSeq" id="WP_073482927.1">
    <property type="nucleotide sequence ID" value="NZ_FQVN01000004.1"/>
</dbReference>
<dbReference type="SUPFAM" id="SSF69279">
    <property type="entry name" value="Phage tail proteins"/>
    <property type="match status" value="1"/>
</dbReference>
<dbReference type="EMBL" id="FQVN01000004">
    <property type="protein sequence ID" value="SHF55684.1"/>
    <property type="molecule type" value="Genomic_DNA"/>
</dbReference>
<protein>
    <submittedName>
        <fullName evidence="1">Phage protein D</fullName>
    </submittedName>
</protein>
<reference evidence="1 2" key="1">
    <citation type="submission" date="2016-11" db="EMBL/GenBank/DDBJ databases">
        <authorList>
            <person name="Jaros S."/>
            <person name="Januszkiewicz K."/>
            <person name="Wedrychowicz H."/>
        </authorList>
    </citation>
    <scope>NUCLEOTIDE SEQUENCE [LARGE SCALE GENOMIC DNA]</scope>
    <source>
        <strain evidence="1 2">DSM 44523</strain>
    </source>
</reference>
<sequence>MSTSAQPIYPGQDFYVPAFEVNPPGRRMPGDVLHDVIDVSYADGLGQIDSFSFTVNNWDARKRTFKYSDGSTFLPGQKLELWMGYRGGSGLTRLMTGEITSLRPSFPANGQPTLAVTALNVLHRFRDRQQTVVYEKKTDSQIAKQIGDRLGVRVHTAPRNEQPYPYLLQDNEYDIVFLLERARRTGYDLWVDEDQRTGRSVLHFEPSASLRRVAHRLTWGRSLLEFEPSLSTARQVSEVVVQAWDRRLKKPIRATARRADVGAHTDQEVERAFAQRVEVTSAVVANEQEANRIAQDRLRDIAHDMIQASGSTVGLPDLRAGCKLRIDGLGRRFDGTYFVTGTRHVQNDAGYRTTFECRRES</sequence>
<proteinExistence type="predicted"/>
<dbReference type="AlphaFoldDB" id="A0A1M5CLP3"/>
<gene>
    <name evidence="1" type="ORF">SAMN05444320_10482</name>
</gene>
<name>A0A1M5CLP3_STRHI</name>
<evidence type="ECO:0000313" key="2">
    <source>
        <dbReference type="Proteomes" id="UP000184501"/>
    </source>
</evidence>
<keyword evidence="2" id="KW-1185">Reference proteome</keyword>